<dbReference type="AlphaFoldDB" id="A0A1L9S923"/>
<evidence type="ECO:0000313" key="1">
    <source>
        <dbReference type="EMBL" id="OJJ43655.1"/>
    </source>
</evidence>
<gene>
    <name evidence="1" type="ORF">ASPZODRAFT_146000</name>
</gene>
<evidence type="ECO:0000313" key="2">
    <source>
        <dbReference type="Proteomes" id="UP000184188"/>
    </source>
</evidence>
<dbReference type="EMBL" id="KV878351">
    <property type="protein sequence ID" value="OJJ43655.1"/>
    <property type="molecule type" value="Genomic_DNA"/>
</dbReference>
<accession>A0A1L9S923</accession>
<dbReference type="Proteomes" id="UP000184188">
    <property type="component" value="Unassembled WGS sequence"/>
</dbReference>
<organism evidence="1 2">
    <name type="scientific">Penicilliopsis zonata CBS 506.65</name>
    <dbReference type="NCBI Taxonomy" id="1073090"/>
    <lineage>
        <taxon>Eukaryota</taxon>
        <taxon>Fungi</taxon>
        <taxon>Dikarya</taxon>
        <taxon>Ascomycota</taxon>
        <taxon>Pezizomycotina</taxon>
        <taxon>Eurotiomycetes</taxon>
        <taxon>Eurotiomycetidae</taxon>
        <taxon>Eurotiales</taxon>
        <taxon>Aspergillaceae</taxon>
        <taxon>Penicilliopsis</taxon>
    </lineage>
</organism>
<reference evidence="2" key="1">
    <citation type="journal article" date="2017" name="Genome Biol.">
        <title>Comparative genomics reveals high biological diversity and specific adaptations in the industrially and medically important fungal genus Aspergillus.</title>
        <authorList>
            <person name="de Vries R.P."/>
            <person name="Riley R."/>
            <person name="Wiebenga A."/>
            <person name="Aguilar-Osorio G."/>
            <person name="Amillis S."/>
            <person name="Uchima C.A."/>
            <person name="Anderluh G."/>
            <person name="Asadollahi M."/>
            <person name="Askin M."/>
            <person name="Barry K."/>
            <person name="Battaglia E."/>
            <person name="Bayram O."/>
            <person name="Benocci T."/>
            <person name="Braus-Stromeyer S.A."/>
            <person name="Caldana C."/>
            <person name="Canovas D."/>
            <person name="Cerqueira G.C."/>
            <person name="Chen F."/>
            <person name="Chen W."/>
            <person name="Choi C."/>
            <person name="Clum A."/>
            <person name="Dos Santos R.A."/>
            <person name="Damasio A.R."/>
            <person name="Diallinas G."/>
            <person name="Emri T."/>
            <person name="Fekete E."/>
            <person name="Flipphi M."/>
            <person name="Freyberg S."/>
            <person name="Gallo A."/>
            <person name="Gournas C."/>
            <person name="Habgood R."/>
            <person name="Hainaut M."/>
            <person name="Harispe M.L."/>
            <person name="Henrissat B."/>
            <person name="Hilden K.S."/>
            <person name="Hope R."/>
            <person name="Hossain A."/>
            <person name="Karabika E."/>
            <person name="Karaffa L."/>
            <person name="Karanyi Z."/>
            <person name="Krasevec N."/>
            <person name="Kuo A."/>
            <person name="Kusch H."/>
            <person name="LaButti K."/>
            <person name="Lagendijk E.L."/>
            <person name="Lapidus A."/>
            <person name="Levasseur A."/>
            <person name="Lindquist E."/>
            <person name="Lipzen A."/>
            <person name="Logrieco A.F."/>
            <person name="MacCabe A."/>
            <person name="Maekelae M.R."/>
            <person name="Malavazi I."/>
            <person name="Melin P."/>
            <person name="Meyer V."/>
            <person name="Mielnichuk N."/>
            <person name="Miskei M."/>
            <person name="Molnar A.P."/>
            <person name="Mule G."/>
            <person name="Ngan C.Y."/>
            <person name="Orejas M."/>
            <person name="Orosz E."/>
            <person name="Ouedraogo J.P."/>
            <person name="Overkamp K.M."/>
            <person name="Park H.-S."/>
            <person name="Perrone G."/>
            <person name="Piumi F."/>
            <person name="Punt P.J."/>
            <person name="Ram A.F."/>
            <person name="Ramon A."/>
            <person name="Rauscher S."/>
            <person name="Record E."/>
            <person name="Riano-Pachon D.M."/>
            <person name="Robert V."/>
            <person name="Roehrig J."/>
            <person name="Ruller R."/>
            <person name="Salamov A."/>
            <person name="Salih N.S."/>
            <person name="Samson R.A."/>
            <person name="Sandor E."/>
            <person name="Sanguinetti M."/>
            <person name="Schuetze T."/>
            <person name="Sepcic K."/>
            <person name="Shelest E."/>
            <person name="Sherlock G."/>
            <person name="Sophianopoulou V."/>
            <person name="Squina F.M."/>
            <person name="Sun H."/>
            <person name="Susca A."/>
            <person name="Todd R.B."/>
            <person name="Tsang A."/>
            <person name="Unkles S.E."/>
            <person name="van de Wiele N."/>
            <person name="van Rossen-Uffink D."/>
            <person name="Oliveira J.V."/>
            <person name="Vesth T.C."/>
            <person name="Visser J."/>
            <person name="Yu J.-H."/>
            <person name="Zhou M."/>
            <person name="Andersen M.R."/>
            <person name="Archer D.B."/>
            <person name="Baker S.E."/>
            <person name="Benoit I."/>
            <person name="Brakhage A.A."/>
            <person name="Braus G.H."/>
            <person name="Fischer R."/>
            <person name="Frisvad J.C."/>
            <person name="Goldman G.H."/>
            <person name="Houbraken J."/>
            <person name="Oakley B."/>
            <person name="Pocsi I."/>
            <person name="Scazzocchio C."/>
            <person name="Seiboth B."/>
            <person name="vanKuyk P.A."/>
            <person name="Wortman J."/>
            <person name="Dyer P.S."/>
            <person name="Grigoriev I.V."/>
        </authorList>
    </citation>
    <scope>NUCLEOTIDE SEQUENCE [LARGE SCALE GENOMIC DNA]</scope>
    <source>
        <strain evidence="2">CBS 506.65</strain>
    </source>
</reference>
<dbReference type="OrthoDB" id="2305901at2759"/>
<proteinExistence type="predicted"/>
<sequence>MASKALQIPELVHQILSHVDDKKSLSAAIRVNSTFFNMGLAFLWKAVPTKALLHVQPDRRHIYAANLRVIRTGPRDEGVIAELNQISFPKLKEVHIALPDIAIETIQSFQNLLPPTLTAFVFKGKSISLEVWEHLAINCPLLKLLVVDSETPGIEATDLLRLLRQCQSMEGLVLDGGMAKALDRDLLLYLARSMTKAVRLTPPDWLHGDDELTRRYVVLHGNEPNAEDQSVMVYYVNKCAALEMAKRAALAMSRT</sequence>
<dbReference type="GeneID" id="34611596"/>
<dbReference type="VEuPathDB" id="FungiDB:ASPZODRAFT_146000"/>
<dbReference type="RefSeq" id="XP_022578165.1">
    <property type="nucleotide sequence ID" value="XM_022725131.1"/>
</dbReference>
<protein>
    <recommendedName>
        <fullName evidence="3">F-box domain-containing protein</fullName>
    </recommendedName>
</protein>
<name>A0A1L9S923_9EURO</name>
<keyword evidence="2" id="KW-1185">Reference proteome</keyword>
<evidence type="ECO:0008006" key="3">
    <source>
        <dbReference type="Google" id="ProtNLM"/>
    </source>
</evidence>